<accession>A0A1N7DCK4</accession>
<dbReference type="Pfam" id="PF02036">
    <property type="entry name" value="SCP2"/>
    <property type="match status" value="1"/>
</dbReference>
<dbReference type="InterPro" id="IPR036527">
    <property type="entry name" value="SCP2_sterol-bd_dom_sf"/>
</dbReference>
<keyword evidence="3" id="KW-1185">Reference proteome</keyword>
<reference evidence="3" key="1">
    <citation type="submission" date="2017-01" db="EMBL/GenBank/DDBJ databases">
        <authorList>
            <person name="Varghese N."/>
            <person name="Submissions S."/>
        </authorList>
    </citation>
    <scope>NUCLEOTIDE SEQUENCE [LARGE SCALE GENOMIC DNA]</scope>
    <source>
        <strain evidence="3">DSM 21768</strain>
    </source>
</reference>
<dbReference type="EMBL" id="FTNU01000001">
    <property type="protein sequence ID" value="SIR73552.1"/>
    <property type="molecule type" value="Genomic_DNA"/>
</dbReference>
<dbReference type="RefSeq" id="WP_076554350.1">
    <property type="nucleotide sequence ID" value="NZ_FTNU01000001.1"/>
</dbReference>
<dbReference type="SUPFAM" id="SSF55718">
    <property type="entry name" value="SCP-like"/>
    <property type="match status" value="1"/>
</dbReference>
<sequence>MAQFLSSAWFDEVSKLNNAAGELNLPPNLANVTLNAKITGETDTALHLQAGKIAQGLIDTATTTLTIDRTTLQQIITDGDINHAIEAFMLGKIRIDGDMTQVMALQSAKPSQEQKALFKQILAMTEF</sequence>
<dbReference type="Proteomes" id="UP000187495">
    <property type="component" value="Unassembled WGS sequence"/>
</dbReference>
<evidence type="ECO:0000259" key="1">
    <source>
        <dbReference type="Pfam" id="PF02036"/>
    </source>
</evidence>
<evidence type="ECO:0000313" key="2">
    <source>
        <dbReference type="EMBL" id="SIR73552.1"/>
    </source>
</evidence>
<dbReference type="AlphaFoldDB" id="A0A1N7DCK4"/>
<evidence type="ECO:0000313" key="3">
    <source>
        <dbReference type="Proteomes" id="UP000187495"/>
    </source>
</evidence>
<protein>
    <recommendedName>
        <fullName evidence="1">SCP2 domain-containing protein</fullName>
    </recommendedName>
</protein>
<proteinExistence type="predicted"/>
<dbReference type="Gene3D" id="3.30.1050.10">
    <property type="entry name" value="SCP2 sterol-binding domain"/>
    <property type="match status" value="1"/>
</dbReference>
<organism evidence="2 3">
    <name type="scientific">Moraxella cuniculi DSM 21768</name>
    <dbReference type="NCBI Taxonomy" id="1122245"/>
    <lineage>
        <taxon>Bacteria</taxon>
        <taxon>Pseudomonadati</taxon>
        <taxon>Pseudomonadota</taxon>
        <taxon>Gammaproteobacteria</taxon>
        <taxon>Moraxellales</taxon>
        <taxon>Moraxellaceae</taxon>
        <taxon>Moraxella</taxon>
    </lineage>
</organism>
<gene>
    <name evidence="2" type="ORF">SAMN02745664_101166</name>
</gene>
<name>A0A1N7DCK4_9GAMM</name>
<dbReference type="InterPro" id="IPR003033">
    <property type="entry name" value="SCP2_sterol-bd_dom"/>
</dbReference>
<feature type="domain" description="SCP2" evidence="1">
    <location>
        <begin position="37"/>
        <end position="107"/>
    </location>
</feature>